<organism evidence="6 7">
    <name type="scientific">Paracoccus lichenicola</name>
    <dbReference type="NCBI Taxonomy" id="2665644"/>
    <lineage>
        <taxon>Bacteria</taxon>
        <taxon>Pseudomonadati</taxon>
        <taxon>Pseudomonadota</taxon>
        <taxon>Alphaproteobacteria</taxon>
        <taxon>Rhodobacterales</taxon>
        <taxon>Paracoccaceae</taxon>
        <taxon>Paracoccus</taxon>
    </lineage>
</organism>
<dbReference type="InterPro" id="IPR036271">
    <property type="entry name" value="Tet_transcr_reg_TetR-rel_C_sf"/>
</dbReference>
<dbReference type="EMBL" id="WMBT01000023">
    <property type="protein sequence ID" value="MTE02010.1"/>
    <property type="molecule type" value="Genomic_DNA"/>
</dbReference>
<gene>
    <name evidence="6" type="ORF">GIY56_17110</name>
</gene>
<evidence type="ECO:0000256" key="2">
    <source>
        <dbReference type="ARBA" id="ARBA00023125"/>
    </source>
</evidence>
<protein>
    <submittedName>
        <fullName evidence="6">TetR family transcriptional regulator</fullName>
    </submittedName>
</protein>
<evidence type="ECO:0000256" key="4">
    <source>
        <dbReference type="PROSITE-ProRule" id="PRU00335"/>
    </source>
</evidence>
<reference evidence="6 7" key="1">
    <citation type="submission" date="2019-11" db="EMBL/GenBank/DDBJ databases">
        <authorList>
            <person name="Lang L."/>
        </authorList>
    </citation>
    <scope>NUCLEOTIDE SEQUENCE [LARGE SCALE GENOMIC DNA]</scope>
    <source>
        <strain evidence="6 7">YIM 132242</strain>
    </source>
</reference>
<dbReference type="Pfam" id="PF00440">
    <property type="entry name" value="TetR_N"/>
    <property type="match status" value="1"/>
</dbReference>
<dbReference type="FunFam" id="1.10.10.60:FF:000141">
    <property type="entry name" value="TetR family transcriptional regulator"/>
    <property type="match status" value="1"/>
</dbReference>
<sequence>MNKLLAKPDLDSKMMKSQSVTQGRKFGQVIKGAGAIFLRDGFAGASVDDIAQAARVSKATIYSYFPDKTLMFREAMRAEIARLEGTFTLDIDPGLPPQKAIAHIAVQAAEWMADPHRVSLCRVLLAEASRFADLALLFHDSLSRMLRDPVRAHLDRWVRAGLLAIDDTDLAARQLVGLSGAQCSLHLLGTPQAASVAAIRANARDAAALFLRAFPPVPRQDALMQT</sequence>
<dbReference type="GO" id="GO:0003700">
    <property type="term" value="F:DNA-binding transcription factor activity"/>
    <property type="evidence" value="ECO:0007669"/>
    <property type="project" value="TreeGrafter"/>
</dbReference>
<dbReference type="AlphaFoldDB" id="A0A6L6HUM1"/>
<dbReference type="SUPFAM" id="SSF46689">
    <property type="entry name" value="Homeodomain-like"/>
    <property type="match status" value="1"/>
</dbReference>
<dbReference type="PROSITE" id="PS50977">
    <property type="entry name" value="HTH_TETR_2"/>
    <property type="match status" value="1"/>
</dbReference>
<keyword evidence="2 4" id="KW-0238">DNA-binding</keyword>
<evidence type="ECO:0000313" key="7">
    <source>
        <dbReference type="Proteomes" id="UP000481417"/>
    </source>
</evidence>
<dbReference type="Proteomes" id="UP000481417">
    <property type="component" value="Unassembled WGS sequence"/>
</dbReference>
<dbReference type="SUPFAM" id="SSF48498">
    <property type="entry name" value="Tetracyclin repressor-like, C-terminal domain"/>
    <property type="match status" value="1"/>
</dbReference>
<keyword evidence="1" id="KW-0805">Transcription regulation</keyword>
<dbReference type="Gene3D" id="1.10.10.60">
    <property type="entry name" value="Homeodomain-like"/>
    <property type="match status" value="1"/>
</dbReference>
<evidence type="ECO:0000313" key="6">
    <source>
        <dbReference type="EMBL" id="MTE02010.1"/>
    </source>
</evidence>
<dbReference type="InterPro" id="IPR039536">
    <property type="entry name" value="TetR_C_Proteobacteria"/>
</dbReference>
<dbReference type="PANTHER" id="PTHR30055">
    <property type="entry name" value="HTH-TYPE TRANSCRIPTIONAL REGULATOR RUTR"/>
    <property type="match status" value="1"/>
</dbReference>
<evidence type="ECO:0000256" key="1">
    <source>
        <dbReference type="ARBA" id="ARBA00023015"/>
    </source>
</evidence>
<accession>A0A6L6HUM1</accession>
<dbReference type="PANTHER" id="PTHR30055:SF146">
    <property type="entry name" value="HTH-TYPE TRANSCRIPTIONAL DUAL REGULATOR CECR"/>
    <property type="match status" value="1"/>
</dbReference>
<keyword evidence="7" id="KW-1185">Reference proteome</keyword>
<dbReference type="InterPro" id="IPR009057">
    <property type="entry name" value="Homeodomain-like_sf"/>
</dbReference>
<name>A0A6L6HUM1_9RHOB</name>
<dbReference type="PROSITE" id="PS01081">
    <property type="entry name" value="HTH_TETR_1"/>
    <property type="match status" value="1"/>
</dbReference>
<dbReference type="Gene3D" id="1.10.357.10">
    <property type="entry name" value="Tetracycline Repressor, domain 2"/>
    <property type="match status" value="1"/>
</dbReference>
<proteinExistence type="predicted"/>
<feature type="DNA-binding region" description="H-T-H motif" evidence="4">
    <location>
        <begin position="46"/>
        <end position="65"/>
    </location>
</feature>
<dbReference type="InterPro" id="IPR001647">
    <property type="entry name" value="HTH_TetR"/>
</dbReference>
<evidence type="ECO:0000256" key="3">
    <source>
        <dbReference type="ARBA" id="ARBA00023163"/>
    </source>
</evidence>
<dbReference type="Pfam" id="PF14246">
    <property type="entry name" value="TetR_C_7"/>
    <property type="match status" value="1"/>
</dbReference>
<dbReference type="InterPro" id="IPR050109">
    <property type="entry name" value="HTH-type_TetR-like_transc_reg"/>
</dbReference>
<evidence type="ECO:0000259" key="5">
    <source>
        <dbReference type="PROSITE" id="PS50977"/>
    </source>
</evidence>
<comment type="caution">
    <text evidence="6">The sequence shown here is derived from an EMBL/GenBank/DDBJ whole genome shotgun (WGS) entry which is preliminary data.</text>
</comment>
<dbReference type="GO" id="GO:0000976">
    <property type="term" value="F:transcription cis-regulatory region binding"/>
    <property type="evidence" value="ECO:0007669"/>
    <property type="project" value="TreeGrafter"/>
</dbReference>
<dbReference type="InterPro" id="IPR023772">
    <property type="entry name" value="DNA-bd_HTH_TetR-type_CS"/>
</dbReference>
<feature type="domain" description="HTH tetR-type" evidence="5">
    <location>
        <begin position="23"/>
        <end position="83"/>
    </location>
</feature>
<keyword evidence="3" id="KW-0804">Transcription</keyword>
<dbReference type="PRINTS" id="PR00455">
    <property type="entry name" value="HTHTETR"/>
</dbReference>